<reference evidence="1 2" key="1">
    <citation type="submission" date="2021-01" db="EMBL/GenBank/DDBJ databases">
        <title>Actinoplanes sp. nov. LDG1-06 isolated from lichen.</title>
        <authorList>
            <person name="Saeng-In P."/>
            <person name="Phongsopitanun W."/>
            <person name="Kanchanasin P."/>
            <person name="Yuki M."/>
            <person name="Kudo T."/>
            <person name="Ohkuma M."/>
            <person name="Tanasupawat S."/>
        </authorList>
    </citation>
    <scope>NUCLEOTIDE SEQUENCE [LARGE SCALE GENOMIC DNA]</scope>
    <source>
        <strain evidence="1 2">LDG1-06</strain>
    </source>
</reference>
<accession>A0ABS2AE18</accession>
<gene>
    <name evidence="1" type="ORF">JIG36_21130</name>
</gene>
<sequence>MVVLTAALVPLLPYAVVVVRRREELRRKRAWTPLDQACHEVDPAAVVARLGPPPIEWLAHDLRRLERQRRGGVTLESDRWFEAVMRAYDDRLCMACECLGVEQNLRPLHGIDREIERVRVVGALEAAGLDLR</sequence>
<dbReference type="EMBL" id="JAENHP010000006">
    <property type="protein sequence ID" value="MBM2618063.1"/>
    <property type="molecule type" value="Genomic_DNA"/>
</dbReference>
<proteinExistence type="predicted"/>
<organism evidence="1 2">
    <name type="scientific">Paractinoplanes ovalisporus</name>
    <dbReference type="NCBI Taxonomy" id="2810368"/>
    <lineage>
        <taxon>Bacteria</taxon>
        <taxon>Bacillati</taxon>
        <taxon>Actinomycetota</taxon>
        <taxon>Actinomycetes</taxon>
        <taxon>Micromonosporales</taxon>
        <taxon>Micromonosporaceae</taxon>
        <taxon>Paractinoplanes</taxon>
    </lineage>
</organism>
<protein>
    <submittedName>
        <fullName evidence="1">Uncharacterized protein</fullName>
    </submittedName>
</protein>
<evidence type="ECO:0000313" key="1">
    <source>
        <dbReference type="EMBL" id="MBM2618063.1"/>
    </source>
</evidence>
<comment type="caution">
    <text evidence="1">The sequence shown here is derived from an EMBL/GenBank/DDBJ whole genome shotgun (WGS) entry which is preliminary data.</text>
</comment>
<keyword evidence="2" id="KW-1185">Reference proteome</keyword>
<evidence type="ECO:0000313" key="2">
    <source>
        <dbReference type="Proteomes" id="UP000632138"/>
    </source>
</evidence>
<name>A0ABS2AE18_9ACTN</name>
<dbReference type="Proteomes" id="UP000632138">
    <property type="component" value="Unassembled WGS sequence"/>
</dbReference>